<evidence type="ECO:0000256" key="2">
    <source>
        <dbReference type="ARBA" id="ARBA00022801"/>
    </source>
</evidence>
<dbReference type="EMBL" id="FNJW01000009">
    <property type="protein sequence ID" value="SDQ64011.1"/>
    <property type="molecule type" value="Genomic_DNA"/>
</dbReference>
<dbReference type="EMBL" id="FNJW01000009">
    <property type="protein sequence ID" value="SDQ64586.1"/>
    <property type="molecule type" value="Genomic_DNA"/>
</dbReference>
<dbReference type="AlphaFoldDB" id="A0A1H1CIF8"/>
<keyword evidence="2" id="KW-0378">Hydrolase</keyword>
<sequence length="166" mass="19418">MSMDRYHRAFGVYGILYRKNKLLVIKKTSGPYINRFDLPGGSQEFGERLEDTLVREIKEETNLTVKAFQQLGVVNFLYPWRYENTNMNNHIATFYEIDSFIGENFEKVDQFLGQDSVGSIWLPLEELTEDNSSLLVLKAKEYIQKGTFIDKGWILDKWNILDSPVY</sequence>
<dbReference type="InterPro" id="IPR020084">
    <property type="entry name" value="NUDIX_hydrolase_CS"/>
</dbReference>
<name>A0A1H1CIF8_9LACT</name>
<gene>
    <name evidence="4" type="ORF">SAMN04487752_2754</name>
    <name evidence="5" type="ORF">SAMN04487752_2776</name>
</gene>
<dbReference type="Pfam" id="PF00293">
    <property type="entry name" value="NUDIX"/>
    <property type="match status" value="1"/>
</dbReference>
<evidence type="ECO:0000259" key="3">
    <source>
        <dbReference type="PROSITE" id="PS51462"/>
    </source>
</evidence>
<dbReference type="GO" id="GO:0016787">
    <property type="term" value="F:hydrolase activity"/>
    <property type="evidence" value="ECO:0007669"/>
    <property type="project" value="UniProtKB-KW"/>
</dbReference>
<organism evidence="4 6">
    <name type="scientific">Carnobacterium viridans</name>
    <dbReference type="NCBI Taxonomy" id="174587"/>
    <lineage>
        <taxon>Bacteria</taxon>
        <taxon>Bacillati</taxon>
        <taxon>Bacillota</taxon>
        <taxon>Bacilli</taxon>
        <taxon>Lactobacillales</taxon>
        <taxon>Carnobacteriaceae</taxon>
        <taxon>Carnobacterium</taxon>
    </lineage>
</organism>
<accession>A0A1H1CIF8</accession>
<reference evidence="4" key="1">
    <citation type="submission" date="2016-10" db="EMBL/GenBank/DDBJ databases">
        <authorList>
            <person name="de Groot N.N."/>
        </authorList>
    </citation>
    <scope>NUCLEOTIDE SEQUENCE [LARGE SCALE GENOMIC DNA]</scope>
    <source>
        <strain evidence="4">MPL-11</strain>
    </source>
</reference>
<evidence type="ECO:0000313" key="5">
    <source>
        <dbReference type="EMBL" id="SDQ64586.1"/>
    </source>
</evidence>
<comment type="similarity">
    <text evidence="1">Belongs to the Nudix hydrolase family.</text>
</comment>
<dbReference type="PROSITE" id="PS51462">
    <property type="entry name" value="NUDIX"/>
    <property type="match status" value="1"/>
</dbReference>
<proteinExistence type="inferred from homology"/>
<dbReference type="CDD" id="cd04686">
    <property type="entry name" value="NUDIX_Hydrolase"/>
    <property type="match status" value="1"/>
</dbReference>
<dbReference type="InterPro" id="IPR015797">
    <property type="entry name" value="NUDIX_hydrolase-like_dom_sf"/>
</dbReference>
<evidence type="ECO:0000256" key="1">
    <source>
        <dbReference type="ARBA" id="ARBA00005582"/>
    </source>
</evidence>
<reference evidence="6" key="2">
    <citation type="submission" date="2016-10" db="EMBL/GenBank/DDBJ databases">
        <authorList>
            <person name="Varghese N."/>
            <person name="Submissions S."/>
        </authorList>
    </citation>
    <scope>NUCLEOTIDE SEQUENCE [LARGE SCALE GENOMIC DNA]</scope>
    <source>
        <strain evidence="6">MPL-11</strain>
    </source>
</reference>
<keyword evidence="6" id="KW-1185">Reference proteome</keyword>
<protein>
    <submittedName>
        <fullName evidence="4">ADP-ribose pyrophosphatase YjhB, NUDIX family</fullName>
    </submittedName>
</protein>
<dbReference type="Proteomes" id="UP000199481">
    <property type="component" value="Unassembled WGS sequence"/>
</dbReference>
<dbReference type="Gene3D" id="3.90.79.10">
    <property type="entry name" value="Nucleoside Triphosphate Pyrophosphohydrolase"/>
    <property type="match status" value="1"/>
</dbReference>
<evidence type="ECO:0000313" key="4">
    <source>
        <dbReference type="EMBL" id="SDQ64011.1"/>
    </source>
</evidence>
<dbReference type="PANTHER" id="PTHR43736:SF1">
    <property type="entry name" value="DIHYDRONEOPTERIN TRIPHOSPHATE DIPHOSPHATASE"/>
    <property type="match status" value="1"/>
</dbReference>
<evidence type="ECO:0000313" key="6">
    <source>
        <dbReference type="Proteomes" id="UP000199481"/>
    </source>
</evidence>
<dbReference type="SUPFAM" id="SSF55811">
    <property type="entry name" value="Nudix"/>
    <property type="match status" value="1"/>
</dbReference>
<dbReference type="InterPro" id="IPR000086">
    <property type="entry name" value="NUDIX_hydrolase_dom"/>
</dbReference>
<feature type="domain" description="Nudix hydrolase" evidence="3">
    <location>
        <begin position="5"/>
        <end position="144"/>
    </location>
</feature>
<dbReference type="PANTHER" id="PTHR43736">
    <property type="entry name" value="ADP-RIBOSE PYROPHOSPHATASE"/>
    <property type="match status" value="1"/>
</dbReference>
<dbReference type="PROSITE" id="PS00893">
    <property type="entry name" value="NUDIX_BOX"/>
    <property type="match status" value="1"/>
</dbReference>